<name>A0A165QT46_9AGAM</name>
<dbReference type="InterPro" id="IPR013783">
    <property type="entry name" value="Ig-like_fold"/>
</dbReference>
<evidence type="ECO:0000259" key="11">
    <source>
        <dbReference type="Pfam" id="PF22666"/>
    </source>
</evidence>
<dbReference type="InParanoid" id="A0A165QT46"/>
<evidence type="ECO:0000256" key="1">
    <source>
        <dbReference type="ARBA" id="ARBA00000829"/>
    </source>
</evidence>
<organism evidence="12 13">
    <name type="scientific">Neolentinus lepideus HHB14362 ss-1</name>
    <dbReference type="NCBI Taxonomy" id="1314782"/>
    <lineage>
        <taxon>Eukaryota</taxon>
        <taxon>Fungi</taxon>
        <taxon>Dikarya</taxon>
        <taxon>Basidiomycota</taxon>
        <taxon>Agaricomycotina</taxon>
        <taxon>Agaricomycetes</taxon>
        <taxon>Gloeophyllales</taxon>
        <taxon>Gloeophyllaceae</taxon>
        <taxon>Neolentinus</taxon>
    </lineage>
</organism>
<dbReference type="PANTHER" id="PTHR43730">
    <property type="entry name" value="BETA-MANNOSIDASE"/>
    <property type="match status" value="1"/>
</dbReference>
<dbReference type="Proteomes" id="UP000076761">
    <property type="component" value="Unassembled WGS sequence"/>
</dbReference>
<sequence length="922" mass="106143">MPPASVTFISAGWRWKERSLEIRDVTQELRSDGQDEAASNRDQRAGWHSATQFPSEVHVELINSGRIPHPYVGFNEHKVQWVGEREWLYRNTFTVNTVNREEFAELVFEGLDTFCDIYLNNKLVLSTDNQFRSYRVPINLSGVPESYAVTVLLHFKPAKLIAKQLEAKYGRVRAGSVNLGDPSRVYVRKAQYDWRWDWGPELMTCGPYRPISLVTYTTRLSELNTHAIVSALPILSPAFSLDISLSGNISVARKACVTLKDAATGKEIRTEDLDLYAFSVVDGQIKDVVTWDLQPADVELWWPVRYGDQKLYNIEVMLLDKDNHKLDHATKRIGFRNIELVQEPLSEPDQYGAGSTFLFQVNGIRMFMGGSNWVPADNFLTTITPERYRTWLTLLRDGNQNMVRLWGGGVYEPDVFYDTCDELGILVWQDFQFACGVYPADDEFVASVRIEAEQNVRRLRHHPSMALFCGNNEDYQQVLQWGGIAELPARKIYEEVLPEVVTRLTYPEIPYHRGSPYGGEDWDTADPTVGDVHQWNIWAGKELAWQEYDRMGGRFVSEFGVPAMPDMRTINYWMGDEQMHRFAQSKIMAQHCKAGDFERRFAILMNENFRLTSDFETHVYHTQILQAEAMGFAYRSWRREWRGTEKQYVSQNAITPKSETWLIPERRRQGAIVWQLNDSWPVTSWAIADYFIRPKPSYYMIARELRQITVGIFRTVTKNRPNDRPRQFYEFGAFQSIGATIEVWVTNSTLCEVHSQLELHCVDLKSDWTYEHRQAVILGANQTTEVLSIPCPCPKHPLRTEDGDTVPTTSNSVIVGARLINTETGEILARYADWPQPFKHVDFPDPGLRAKVSGDALQLTVQRPVKGLVLSVENQDNATSARLSDNALDIMPHDPQEIRVEHLQGRRIRFRYMGREQASFFE</sequence>
<comment type="catalytic activity">
    <reaction evidence="1">
        <text>Hydrolysis of terminal, non-reducing beta-D-mannose residues in beta-D-mannosides.</text>
        <dbReference type="EC" id="3.2.1.25"/>
    </reaction>
</comment>
<dbReference type="Pfam" id="PF22666">
    <property type="entry name" value="Glyco_hydro_2_N2"/>
    <property type="match status" value="1"/>
</dbReference>
<keyword evidence="4 12" id="KW-0378">Hydrolase</keyword>
<dbReference type="FunFam" id="3.20.20.80:FF:000050">
    <property type="entry name" value="Beta-mannosidase B"/>
    <property type="match status" value="1"/>
</dbReference>
<dbReference type="STRING" id="1314782.A0A165QT46"/>
<evidence type="ECO:0000259" key="9">
    <source>
        <dbReference type="Pfam" id="PF00703"/>
    </source>
</evidence>
<evidence type="ECO:0000256" key="4">
    <source>
        <dbReference type="ARBA" id="ARBA00022801"/>
    </source>
</evidence>
<dbReference type="GO" id="GO:0005975">
    <property type="term" value="P:carbohydrate metabolic process"/>
    <property type="evidence" value="ECO:0007669"/>
    <property type="project" value="InterPro"/>
</dbReference>
<proteinExistence type="inferred from homology"/>
<evidence type="ECO:0000256" key="7">
    <source>
        <dbReference type="ARBA" id="ARBA00041069"/>
    </source>
</evidence>
<dbReference type="InterPro" id="IPR036156">
    <property type="entry name" value="Beta-gal/glucu_dom_sf"/>
</dbReference>
<evidence type="ECO:0000256" key="8">
    <source>
        <dbReference type="ARBA" id="ARBA00041614"/>
    </source>
</evidence>
<comment type="similarity">
    <text evidence="6">Belongs to the glycosyl hydrolase 2 family. Beta-mannosidase B subfamily.</text>
</comment>
<dbReference type="Pfam" id="PF17786">
    <property type="entry name" value="Mannosidase_ig"/>
    <property type="match status" value="1"/>
</dbReference>
<keyword evidence="13" id="KW-1185">Reference proteome</keyword>
<dbReference type="InterPro" id="IPR008979">
    <property type="entry name" value="Galactose-bd-like_sf"/>
</dbReference>
<dbReference type="InterPro" id="IPR054593">
    <property type="entry name" value="Beta-mannosidase-like_N2"/>
</dbReference>
<evidence type="ECO:0000256" key="6">
    <source>
        <dbReference type="ARBA" id="ARBA00038429"/>
    </source>
</evidence>
<dbReference type="Gene3D" id="3.20.20.80">
    <property type="entry name" value="Glycosidases"/>
    <property type="match status" value="1"/>
</dbReference>
<comment type="pathway">
    <text evidence="2">Glycan metabolism; N-glycan degradation.</text>
</comment>
<dbReference type="EC" id="3.2.1.25" evidence="3"/>
<evidence type="ECO:0000256" key="3">
    <source>
        <dbReference type="ARBA" id="ARBA00012754"/>
    </source>
</evidence>
<gene>
    <name evidence="12" type="ORF">NEOLEDRAFT_1097044</name>
</gene>
<dbReference type="GO" id="GO:0004567">
    <property type="term" value="F:beta-mannosidase activity"/>
    <property type="evidence" value="ECO:0007669"/>
    <property type="project" value="UniProtKB-EC"/>
</dbReference>
<evidence type="ECO:0000313" key="13">
    <source>
        <dbReference type="Proteomes" id="UP000076761"/>
    </source>
</evidence>
<dbReference type="EMBL" id="KV425591">
    <property type="protein sequence ID" value="KZT22841.1"/>
    <property type="molecule type" value="Genomic_DNA"/>
</dbReference>
<dbReference type="SUPFAM" id="SSF49785">
    <property type="entry name" value="Galactose-binding domain-like"/>
    <property type="match status" value="1"/>
</dbReference>
<dbReference type="AlphaFoldDB" id="A0A165QT46"/>
<reference evidence="12 13" key="1">
    <citation type="journal article" date="2016" name="Mol. Biol. Evol.">
        <title>Comparative Genomics of Early-Diverging Mushroom-Forming Fungi Provides Insights into the Origins of Lignocellulose Decay Capabilities.</title>
        <authorList>
            <person name="Nagy L.G."/>
            <person name="Riley R."/>
            <person name="Tritt A."/>
            <person name="Adam C."/>
            <person name="Daum C."/>
            <person name="Floudas D."/>
            <person name="Sun H."/>
            <person name="Yadav J.S."/>
            <person name="Pangilinan J."/>
            <person name="Larsson K.H."/>
            <person name="Matsuura K."/>
            <person name="Barry K."/>
            <person name="Labutti K."/>
            <person name="Kuo R."/>
            <person name="Ohm R.A."/>
            <person name="Bhattacharya S.S."/>
            <person name="Shirouzu T."/>
            <person name="Yoshinaga Y."/>
            <person name="Martin F.M."/>
            <person name="Grigoriev I.V."/>
            <person name="Hibbett D.S."/>
        </authorList>
    </citation>
    <scope>NUCLEOTIDE SEQUENCE [LARGE SCALE GENOMIC DNA]</scope>
    <source>
        <strain evidence="12 13">HHB14362 ss-1</strain>
    </source>
</reference>
<accession>A0A165QT46</accession>
<dbReference type="OrthoDB" id="2866996at2759"/>
<dbReference type="PANTHER" id="PTHR43730:SF1">
    <property type="entry name" value="BETA-MANNOSIDASE"/>
    <property type="match status" value="1"/>
</dbReference>
<feature type="domain" description="Beta-mannosidase-like galactose-binding" evidence="11">
    <location>
        <begin position="43"/>
        <end position="209"/>
    </location>
</feature>
<evidence type="ECO:0000256" key="5">
    <source>
        <dbReference type="ARBA" id="ARBA00023295"/>
    </source>
</evidence>
<dbReference type="Gene3D" id="2.60.40.10">
    <property type="entry name" value="Immunoglobulins"/>
    <property type="match status" value="2"/>
</dbReference>
<dbReference type="Pfam" id="PF00703">
    <property type="entry name" value="Glyco_hydro_2"/>
    <property type="match status" value="1"/>
</dbReference>
<evidence type="ECO:0000313" key="12">
    <source>
        <dbReference type="EMBL" id="KZT22841.1"/>
    </source>
</evidence>
<dbReference type="InterPro" id="IPR006102">
    <property type="entry name" value="Ig-like_GH2"/>
</dbReference>
<dbReference type="SUPFAM" id="SSF51445">
    <property type="entry name" value="(Trans)glycosidases"/>
    <property type="match status" value="1"/>
</dbReference>
<dbReference type="SUPFAM" id="SSF49303">
    <property type="entry name" value="beta-Galactosidase/glucuronidase domain"/>
    <property type="match status" value="2"/>
</dbReference>
<protein>
    <recommendedName>
        <fullName evidence="7">Beta-mannosidase B</fullName>
        <ecNumber evidence="3">3.2.1.25</ecNumber>
    </recommendedName>
    <alternativeName>
        <fullName evidence="8">Mannanase B</fullName>
    </alternativeName>
</protein>
<feature type="domain" description="Glycoside hydrolase family 2 immunoglobulin-like beta-sandwich" evidence="9">
    <location>
        <begin position="258"/>
        <end position="336"/>
    </location>
</feature>
<evidence type="ECO:0000256" key="2">
    <source>
        <dbReference type="ARBA" id="ARBA00004740"/>
    </source>
</evidence>
<dbReference type="Gene3D" id="2.60.120.260">
    <property type="entry name" value="Galactose-binding domain-like"/>
    <property type="match status" value="1"/>
</dbReference>
<dbReference type="GO" id="GO:0006516">
    <property type="term" value="P:glycoprotein catabolic process"/>
    <property type="evidence" value="ECO:0007669"/>
    <property type="project" value="TreeGrafter"/>
</dbReference>
<dbReference type="InterPro" id="IPR050887">
    <property type="entry name" value="Beta-mannosidase_GH2"/>
</dbReference>
<dbReference type="InterPro" id="IPR041447">
    <property type="entry name" value="Mannosidase_ig"/>
</dbReference>
<feature type="domain" description="Mannosidase Ig/CBM-like" evidence="10">
    <location>
        <begin position="740"/>
        <end position="840"/>
    </location>
</feature>
<evidence type="ECO:0000259" key="10">
    <source>
        <dbReference type="Pfam" id="PF17786"/>
    </source>
</evidence>
<keyword evidence="5" id="KW-0326">Glycosidase</keyword>
<dbReference type="InterPro" id="IPR017853">
    <property type="entry name" value="GH"/>
</dbReference>